<dbReference type="PANTHER" id="PTHR43349:SF35">
    <property type="entry name" value="PHENYLCOUMARAN BENZYLIC ETHER REDUCTASE 1"/>
    <property type="match status" value="1"/>
</dbReference>
<evidence type="ECO:0000313" key="4">
    <source>
        <dbReference type="EMBL" id="VFQ72973.1"/>
    </source>
</evidence>
<dbReference type="AlphaFoldDB" id="A0A484L9K5"/>
<sequence>MSMRAKSAFAVKSGIRRAVEAEGIPHTLVANFFFSGYFLPNLAQPGSQSPPTDKVVILSDGTAKGKLLLNCHPSLKTRTVKPAIQILSSPIAVFFCSGRRQSQPSPPLCANSGSGRKSSERQIFVRGSGDGSPRPLISIPSVKRGLKLGDVFASRRNTGVGLAGTAGRSIGLHWVQLSFGFRAAIGSIRIPIGTIWVIWICWTKLYLLDFCWMILDGFRPIGPAARGLQRGILAVGSRLAGSGFWVGVRTVLAGETGLRIESLVQNL</sequence>
<organism evidence="4 5">
    <name type="scientific">Cuscuta campestris</name>
    <dbReference type="NCBI Taxonomy" id="132261"/>
    <lineage>
        <taxon>Eukaryota</taxon>
        <taxon>Viridiplantae</taxon>
        <taxon>Streptophyta</taxon>
        <taxon>Embryophyta</taxon>
        <taxon>Tracheophyta</taxon>
        <taxon>Spermatophyta</taxon>
        <taxon>Magnoliopsida</taxon>
        <taxon>eudicotyledons</taxon>
        <taxon>Gunneridae</taxon>
        <taxon>Pentapetalae</taxon>
        <taxon>asterids</taxon>
        <taxon>lamiids</taxon>
        <taxon>Solanales</taxon>
        <taxon>Convolvulaceae</taxon>
        <taxon>Cuscuteae</taxon>
        <taxon>Cuscuta</taxon>
        <taxon>Cuscuta subgen. Grammica</taxon>
        <taxon>Cuscuta sect. Cleistogrammica</taxon>
    </lineage>
</organism>
<dbReference type="Gene3D" id="3.40.50.720">
    <property type="entry name" value="NAD(P)-binding Rossmann-like Domain"/>
    <property type="match status" value="1"/>
</dbReference>
<proteinExistence type="inferred from homology"/>
<dbReference type="Proteomes" id="UP000595140">
    <property type="component" value="Unassembled WGS sequence"/>
</dbReference>
<keyword evidence="5" id="KW-1185">Reference proteome</keyword>
<dbReference type="InterPro" id="IPR008030">
    <property type="entry name" value="NmrA-like"/>
</dbReference>
<dbReference type="EMBL" id="OOIL02001128">
    <property type="protein sequence ID" value="VFQ72973.1"/>
    <property type="molecule type" value="Genomic_DNA"/>
</dbReference>
<comment type="similarity">
    <text evidence="1">Belongs to the NmrA-type oxidoreductase family. Isoflavone reductase subfamily.</text>
</comment>
<evidence type="ECO:0000313" key="5">
    <source>
        <dbReference type="Proteomes" id="UP000595140"/>
    </source>
</evidence>
<evidence type="ECO:0000256" key="1">
    <source>
        <dbReference type="ARBA" id="ARBA00005725"/>
    </source>
</evidence>
<reference evidence="4 5" key="1">
    <citation type="submission" date="2018-04" db="EMBL/GenBank/DDBJ databases">
        <authorList>
            <person name="Vogel A."/>
        </authorList>
    </citation>
    <scope>NUCLEOTIDE SEQUENCE [LARGE SCALE GENOMIC DNA]</scope>
</reference>
<protein>
    <recommendedName>
        <fullName evidence="3">NmrA-like domain-containing protein</fullName>
    </recommendedName>
</protein>
<feature type="region of interest" description="Disordered" evidence="2">
    <location>
        <begin position="99"/>
        <end position="120"/>
    </location>
</feature>
<dbReference type="PANTHER" id="PTHR43349">
    <property type="entry name" value="PINORESINOL REDUCTASE-RELATED"/>
    <property type="match status" value="1"/>
</dbReference>
<dbReference type="OrthoDB" id="419598at2759"/>
<name>A0A484L9K5_9ASTE</name>
<evidence type="ECO:0000259" key="3">
    <source>
        <dbReference type="Pfam" id="PF05368"/>
    </source>
</evidence>
<dbReference type="Pfam" id="PF05368">
    <property type="entry name" value="NmrA"/>
    <property type="match status" value="1"/>
</dbReference>
<feature type="domain" description="NmrA-like" evidence="3">
    <location>
        <begin position="5"/>
        <end position="58"/>
    </location>
</feature>
<dbReference type="InterPro" id="IPR050608">
    <property type="entry name" value="NmrA-type/Isoflavone_red_sf"/>
</dbReference>
<gene>
    <name evidence="4" type="ORF">CCAM_LOCUS14749</name>
</gene>
<evidence type="ECO:0000256" key="2">
    <source>
        <dbReference type="SAM" id="MobiDB-lite"/>
    </source>
</evidence>
<accession>A0A484L9K5</accession>
<dbReference type="Gene3D" id="3.90.25.10">
    <property type="entry name" value="UDP-galactose 4-epimerase, domain 1"/>
    <property type="match status" value="1"/>
</dbReference>